<feature type="non-terminal residue" evidence="2">
    <location>
        <position position="1"/>
    </location>
</feature>
<gene>
    <name evidence="2" type="ORF">PLOB_00036499</name>
</gene>
<dbReference type="Gene3D" id="3.90.1750.10">
    <property type="entry name" value="Hect, E3 ligase catalytic domains"/>
    <property type="match status" value="1"/>
</dbReference>
<evidence type="ECO:0000313" key="2">
    <source>
        <dbReference type="EMBL" id="CAH3186953.1"/>
    </source>
</evidence>
<dbReference type="EMBL" id="CALNXK010000513">
    <property type="protein sequence ID" value="CAH3186953.1"/>
    <property type="molecule type" value="Genomic_DNA"/>
</dbReference>
<reference evidence="2 3" key="1">
    <citation type="submission" date="2022-05" db="EMBL/GenBank/DDBJ databases">
        <authorList>
            <consortium name="Genoscope - CEA"/>
            <person name="William W."/>
        </authorList>
    </citation>
    <scope>NUCLEOTIDE SEQUENCE [LARGE SCALE GENOMIC DNA]</scope>
</reference>
<feature type="region of interest" description="Disordered" evidence="1">
    <location>
        <begin position="169"/>
        <end position="227"/>
    </location>
</feature>
<name>A0ABN8S5V8_9CNID</name>
<dbReference type="Proteomes" id="UP001159405">
    <property type="component" value="Unassembled WGS sequence"/>
</dbReference>
<evidence type="ECO:0000313" key="3">
    <source>
        <dbReference type="Proteomes" id="UP001159405"/>
    </source>
</evidence>
<feature type="compositionally biased region" description="Polar residues" evidence="1">
    <location>
        <begin position="196"/>
        <end position="219"/>
    </location>
</feature>
<organism evidence="2 3">
    <name type="scientific">Porites lobata</name>
    <dbReference type="NCBI Taxonomy" id="104759"/>
    <lineage>
        <taxon>Eukaryota</taxon>
        <taxon>Metazoa</taxon>
        <taxon>Cnidaria</taxon>
        <taxon>Anthozoa</taxon>
        <taxon>Hexacorallia</taxon>
        <taxon>Scleractinia</taxon>
        <taxon>Fungiina</taxon>
        <taxon>Poritidae</taxon>
        <taxon>Porites</taxon>
    </lineage>
</organism>
<accession>A0ABN8S5V8</accession>
<sequence>AGTALEELRTRFPTVSARSSRNAATGRYERSKTFRPYPNVRRTVGRPLTSETVSKDIVILDFGREKIPTKSEKAELERSGRIISGFDINRKWDAKTLHNEISRLLPGYMEGLYFEIVKNSGGTLIRPNLPAGKDIDAKLLLKSIAPSGWVYLRLLEELPDSFMDPISPFAVEDTGDPGDPGLCIDLTDAPDGVGLSRQNSANGTESSNPDESSTLNANESQSQSSSLNIKSIIRGAKEGELSDPVKEIVTGRPLEVTSSEDTIEGETNYITVDRDNILDTTFAELQYISNYRLTFQVDFMGEECVDYDGPRKEWIRLMNQAIKQKYFDHGLRPLLAEDYFDVGIMMAIAMLQNGQLPLFVEEDILQQIVSESVCLNPCVAKLQQGLEVLGMLSALQELPMLIHLLRPQGQQKLGVQMLLHILKPQFSEEGSNALKKEKRSLSTLC</sequence>
<comment type="caution">
    <text evidence="2">The sequence shown here is derived from an EMBL/GenBank/DDBJ whole genome shotgun (WGS) entry which is preliminary data.</text>
</comment>
<keyword evidence="3" id="KW-1185">Reference proteome</keyword>
<dbReference type="SUPFAM" id="SSF56204">
    <property type="entry name" value="Hect, E3 ligase catalytic domain"/>
    <property type="match status" value="1"/>
</dbReference>
<proteinExistence type="predicted"/>
<evidence type="ECO:0000256" key="1">
    <source>
        <dbReference type="SAM" id="MobiDB-lite"/>
    </source>
</evidence>
<protein>
    <submittedName>
        <fullName evidence="2">Uncharacterized protein</fullName>
    </submittedName>
</protein>
<dbReference type="InterPro" id="IPR035983">
    <property type="entry name" value="Hect_E3_ubiquitin_ligase"/>
</dbReference>